<dbReference type="SUPFAM" id="SSF160631">
    <property type="entry name" value="SMI1/KNR4-like"/>
    <property type="match status" value="1"/>
</dbReference>
<dbReference type="EMBL" id="PHHE01000001">
    <property type="protein sequence ID" value="PKA73055.1"/>
    <property type="molecule type" value="Genomic_DNA"/>
</dbReference>
<gene>
    <name evidence="2" type="ORF">ATI02_6166</name>
</gene>
<dbReference type="InterPro" id="IPR037883">
    <property type="entry name" value="Knr4/Smi1-like_sf"/>
</dbReference>
<accession>A0ABX4Q8D0</accession>
<dbReference type="RefSeq" id="WP_095188730.1">
    <property type="nucleotide sequence ID" value="NZ_JAVLSL010000093.1"/>
</dbReference>
<sequence>MNVKDLVLPKAYSAFASKYQTVDGFCNLRLKNQQDAFDETLETELAQVYVSESQLREKSEALNKDFVCDGYYGEPGDVSDEPGAIADITDFSNIICFGMAGDGSAFCFDYRGDRKHPSVIWWEDDHWRKIADSFEDFIALFS</sequence>
<proteinExistence type="predicted"/>
<comment type="caution">
    <text evidence="2">The sequence shown here is derived from an EMBL/GenBank/DDBJ whole genome shotgun (WGS) entry which is preliminary data.</text>
</comment>
<protein>
    <submittedName>
        <fullName evidence="2">SMI1/KNR4 family protein SUKH-1</fullName>
    </submittedName>
</protein>
<evidence type="ECO:0000313" key="3">
    <source>
        <dbReference type="Proteomes" id="UP000232455"/>
    </source>
</evidence>
<keyword evidence="3" id="KW-1185">Reference proteome</keyword>
<dbReference type="Proteomes" id="UP000232455">
    <property type="component" value="Unassembled WGS sequence"/>
</dbReference>
<evidence type="ECO:0000259" key="1">
    <source>
        <dbReference type="Pfam" id="PF09346"/>
    </source>
</evidence>
<name>A0ABX4Q8D0_9PSED</name>
<dbReference type="Gene3D" id="3.40.1580.10">
    <property type="entry name" value="SMI1/KNR4-like"/>
    <property type="match status" value="1"/>
</dbReference>
<dbReference type="InterPro" id="IPR018958">
    <property type="entry name" value="Knr4/Smi1-like_dom"/>
</dbReference>
<feature type="domain" description="Knr4/Smi1-like" evidence="1">
    <location>
        <begin position="8"/>
        <end position="139"/>
    </location>
</feature>
<dbReference type="Pfam" id="PF09346">
    <property type="entry name" value="SMI1_KNR4"/>
    <property type="match status" value="1"/>
</dbReference>
<evidence type="ECO:0000313" key="2">
    <source>
        <dbReference type="EMBL" id="PKA73055.1"/>
    </source>
</evidence>
<reference evidence="2 3" key="1">
    <citation type="submission" date="2017-11" db="EMBL/GenBank/DDBJ databases">
        <title>Genome sequencing of a diverse group of Pseudomonas species.</title>
        <authorList>
            <person name="Loper J."/>
        </authorList>
    </citation>
    <scope>NUCLEOTIDE SEQUENCE [LARGE SCALE GENOMIC DNA]</scope>
    <source>
        <strain evidence="2 3">LMG 25716</strain>
    </source>
</reference>
<organism evidence="2 3">
    <name type="scientific">Pseudomonas baetica</name>
    <dbReference type="NCBI Taxonomy" id="674054"/>
    <lineage>
        <taxon>Bacteria</taxon>
        <taxon>Pseudomonadati</taxon>
        <taxon>Pseudomonadota</taxon>
        <taxon>Gammaproteobacteria</taxon>
        <taxon>Pseudomonadales</taxon>
        <taxon>Pseudomonadaceae</taxon>
        <taxon>Pseudomonas</taxon>
    </lineage>
</organism>